<dbReference type="PANTHER" id="PTHR23248">
    <property type="entry name" value="PHOSPHOLIPID SCRAMBLASE-RELATED"/>
    <property type="match status" value="1"/>
</dbReference>
<evidence type="ECO:0000256" key="4">
    <source>
        <dbReference type="ARBA" id="ARBA00022553"/>
    </source>
</evidence>
<accession>A0A8C1T3T4</accession>
<dbReference type="AlphaFoldDB" id="A0A8C1T3T4"/>
<dbReference type="GO" id="GO:0005886">
    <property type="term" value="C:plasma membrane"/>
    <property type="evidence" value="ECO:0007669"/>
    <property type="project" value="TreeGrafter"/>
</dbReference>
<keyword evidence="4" id="KW-0597">Phosphoprotein</keyword>
<evidence type="ECO:0000256" key="10">
    <source>
        <dbReference type="ARBA" id="ARBA00023288"/>
    </source>
</evidence>
<keyword evidence="7" id="KW-1133">Transmembrane helix</keyword>
<dbReference type="PANTHER" id="PTHR23248:SF38">
    <property type="entry name" value="PHOSPHOLIPID SCRAMBLASE 1"/>
    <property type="match status" value="1"/>
</dbReference>
<evidence type="ECO:0000313" key="14">
    <source>
        <dbReference type="Proteomes" id="UP000694700"/>
    </source>
</evidence>
<comment type="similarity">
    <text evidence="3 11">Belongs to the phospholipid scramblase family.</text>
</comment>
<keyword evidence="5" id="KW-0812">Transmembrane</keyword>
<evidence type="ECO:0000256" key="2">
    <source>
        <dbReference type="ARBA" id="ARBA00004606"/>
    </source>
</evidence>
<dbReference type="InterPro" id="IPR005552">
    <property type="entry name" value="Scramblase"/>
</dbReference>
<comment type="subcellular location">
    <subcellularLocation>
        <location evidence="2">Membrane</location>
        <topology evidence="2">Single-pass type II membrane protein</topology>
    </subcellularLocation>
</comment>
<dbReference type="Ensembl" id="ENSCCRT00015016830.1">
    <property type="protein sequence ID" value="ENSCCRP00015016251.1"/>
    <property type="gene ID" value="ENSCCRG00015007204.1"/>
</dbReference>
<dbReference type="Pfam" id="PF03803">
    <property type="entry name" value="Scramblase"/>
    <property type="match status" value="1"/>
</dbReference>
<dbReference type="Proteomes" id="UP000694700">
    <property type="component" value="Unplaced"/>
</dbReference>
<dbReference type="GO" id="GO:0017128">
    <property type="term" value="F:phospholipid scramblase activity"/>
    <property type="evidence" value="ECO:0007669"/>
    <property type="project" value="InterPro"/>
</dbReference>
<reference evidence="13" key="1">
    <citation type="submission" date="2025-08" db="UniProtKB">
        <authorList>
            <consortium name="Ensembl"/>
        </authorList>
    </citation>
    <scope>IDENTIFICATION</scope>
</reference>
<evidence type="ECO:0000313" key="13">
    <source>
        <dbReference type="Ensembl" id="ENSCCRP00015016251.1"/>
    </source>
</evidence>
<evidence type="ECO:0000256" key="9">
    <source>
        <dbReference type="ARBA" id="ARBA00023139"/>
    </source>
</evidence>
<keyword evidence="9 11" id="KW-0564">Palmitate</keyword>
<sequence length="416" mass="46003">MSEPGYPAQNDLPNPMPQSEGPAPATPAPGLQTDDQSPPDQPPLNQSEPIYEVDLGDHEELTYMCPDPAPPPAGLQPENQALPVQTVMDPSVPMNAVPYVIQPYKGYPVQRYLPYTIPQTAGPGPVPPAAGLEPQNQPLPVQTVMNPPGLSYPMPQSEVIELQSENQPHPVQSDPSNPALHQVLPYAAPAVPPPFLLFGVPPGLEYLTQINQILIHQKIECIQILSGYETNNQYEIKNSIGQEIYHVKEESDCLIRNLFGPAHGFKMHIKDSMDQEVIQLHRPMRCFLQEIEVQAPPGVIIGYVKQEWSFLPKFTILGPNYEELLKIQGPLFPFIRCDDVDFEVKGIIGEQSVGRITKQQSGLLKSCITDASNFCIQFPLDLDVKMKAVLLGACLLIDIMCFDKGAHLLLKLLRLP</sequence>
<keyword evidence="8" id="KW-0472">Membrane</keyword>
<proteinExistence type="inferred from homology"/>
<evidence type="ECO:0000256" key="7">
    <source>
        <dbReference type="ARBA" id="ARBA00022989"/>
    </source>
</evidence>
<evidence type="ECO:0000256" key="8">
    <source>
        <dbReference type="ARBA" id="ARBA00023136"/>
    </source>
</evidence>
<keyword evidence="10 11" id="KW-0449">Lipoprotein</keyword>
<evidence type="ECO:0000256" key="1">
    <source>
        <dbReference type="ARBA" id="ARBA00001913"/>
    </source>
</evidence>
<comment type="cofactor">
    <cofactor evidence="1 11">
        <name>Ca(2+)</name>
        <dbReference type="ChEBI" id="CHEBI:29108"/>
    </cofactor>
</comment>
<evidence type="ECO:0000256" key="12">
    <source>
        <dbReference type="SAM" id="MobiDB-lite"/>
    </source>
</evidence>
<keyword evidence="6 11" id="KW-0106">Calcium</keyword>
<organism evidence="13 14">
    <name type="scientific">Cyprinus carpio</name>
    <name type="common">Common carp</name>
    <dbReference type="NCBI Taxonomy" id="7962"/>
    <lineage>
        <taxon>Eukaryota</taxon>
        <taxon>Metazoa</taxon>
        <taxon>Chordata</taxon>
        <taxon>Craniata</taxon>
        <taxon>Vertebrata</taxon>
        <taxon>Euteleostomi</taxon>
        <taxon>Actinopterygii</taxon>
        <taxon>Neopterygii</taxon>
        <taxon>Teleostei</taxon>
        <taxon>Ostariophysi</taxon>
        <taxon>Cypriniformes</taxon>
        <taxon>Cyprinidae</taxon>
        <taxon>Cyprininae</taxon>
        <taxon>Cyprinus</taxon>
    </lineage>
</organism>
<evidence type="ECO:0000256" key="5">
    <source>
        <dbReference type="ARBA" id="ARBA00022692"/>
    </source>
</evidence>
<feature type="region of interest" description="Disordered" evidence="12">
    <location>
        <begin position="1"/>
        <end position="52"/>
    </location>
</feature>
<comment type="function">
    <text evidence="11">May mediate accelerated ATP-independent bidirectional transbilayer migration of phospholipids upon binding calcium ions that results in a loss of phospholipid asymmetry in the plasma membrane.</text>
</comment>
<name>A0A8C1T3T4_CYPCA</name>
<evidence type="ECO:0000256" key="6">
    <source>
        <dbReference type="ARBA" id="ARBA00022837"/>
    </source>
</evidence>
<evidence type="ECO:0000256" key="3">
    <source>
        <dbReference type="ARBA" id="ARBA00005350"/>
    </source>
</evidence>
<protein>
    <recommendedName>
        <fullName evidence="11">Phospholipid scramblase</fullName>
    </recommendedName>
</protein>
<evidence type="ECO:0000256" key="11">
    <source>
        <dbReference type="RuleBase" id="RU363116"/>
    </source>
</evidence>